<accession>A0A4Y8ZVE5</accession>
<dbReference type="AlphaFoldDB" id="A0A4Y8ZVE5"/>
<evidence type="ECO:0000313" key="2">
    <source>
        <dbReference type="EMBL" id="TFI58709.1"/>
    </source>
</evidence>
<evidence type="ECO:0000256" key="1">
    <source>
        <dbReference type="SAM" id="SignalP"/>
    </source>
</evidence>
<feature type="chain" id="PRO_5021342953" evidence="1">
    <location>
        <begin position="20"/>
        <end position="182"/>
    </location>
</feature>
<feature type="signal peptide" evidence="1">
    <location>
        <begin position="1"/>
        <end position="19"/>
    </location>
</feature>
<protein>
    <submittedName>
        <fullName evidence="2">Uncharacterized protein</fullName>
    </submittedName>
</protein>
<name>A0A4Y8ZVE5_9SPHN</name>
<organism evidence="2 3">
    <name type="scientific">Sphingomonas parva</name>
    <dbReference type="NCBI Taxonomy" id="2555898"/>
    <lineage>
        <taxon>Bacteria</taxon>
        <taxon>Pseudomonadati</taxon>
        <taxon>Pseudomonadota</taxon>
        <taxon>Alphaproteobacteria</taxon>
        <taxon>Sphingomonadales</taxon>
        <taxon>Sphingomonadaceae</taxon>
        <taxon>Sphingomonas</taxon>
    </lineage>
</organism>
<comment type="caution">
    <text evidence="2">The sequence shown here is derived from an EMBL/GenBank/DDBJ whole genome shotgun (WGS) entry which is preliminary data.</text>
</comment>
<gene>
    <name evidence="2" type="ORF">E2493_08740</name>
</gene>
<sequence>MISLLFPLAAAAAAAPAPAAPPVKRPDFVCSATPLPPAGPWRADWRFYPATRQGGEGPLPDHGFALDDGHSPVAYIWFYVAESRPALDDELAARMNATGAGEARCGETSNGLRIVLLAQPHFGSTAYTAPVPGHGASWMFCEIELGAAESDWPSALPMSLHACASGFAEIAQGKTILTRPNR</sequence>
<evidence type="ECO:0000313" key="3">
    <source>
        <dbReference type="Proteomes" id="UP000298213"/>
    </source>
</evidence>
<dbReference type="OrthoDB" id="9802500at2"/>
<reference evidence="2 3" key="1">
    <citation type="submission" date="2019-03" db="EMBL/GenBank/DDBJ databases">
        <title>Genome sequence of Sphingomonas sp. 17J27-24.</title>
        <authorList>
            <person name="Kim M."/>
            <person name="Maeng S."/>
            <person name="Sathiyaraj S."/>
        </authorList>
    </citation>
    <scope>NUCLEOTIDE SEQUENCE [LARGE SCALE GENOMIC DNA]</scope>
    <source>
        <strain evidence="2 3">17J27-24</strain>
    </source>
</reference>
<dbReference type="RefSeq" id="WP_135085784.1">
    <property type="nucleotide sequence ID" value="NZ_SPDV01000013.1"/>
</dbReference>
<dbReference type="Proteomes" id="UP000298213">
    <property type="component" value="Unassembled WGS sequence"/>
</dbReference>
<keyword evidence="3" id="KW-1185">Reference proteome</keyword>
<keyword evidence="1" id="KW-0732">Signal</keyword>
<dbReference type="EMBL" id="SPDV01000013">
    <property type="protein sequence ID" value="TFI58709.1"/>
    <property type="molecule type" value="Genomic_DNA"/>
</dbReference>
<proteinExistence type="predicted"/>